<evidence type="ECO:0000256" key="4">
    <source>
        <dbReference type="ARBA" id="ARBA00022643"/>
    </source>
</evidence>
<dbReference type="InterPro" id="IPR008254">
    <property type="entry name" value="Flavodoxin/NO_synth"/>
</dbReference>
<name>A0AAP6JFG0_9GAMM</name>
<dbReference type="CDD" id="cd06199">
    <property type="entry name" value="SiR"/>
    <property type="match status" value="1"/>
</dbReference>
<dbReference type="InterPro" id="IPR039261">
    <property type="entry name" value="FNR_nucleotide-bd"/>
</dbReference>
<evidence type="ECO:0000313" key="16">
    <source>
        <dbReference type="Proteomes" id="UP001302316"/>
    </source>
</evidence>
<evidence type="ECO:0000256" key="12">
    <source>
        <dbReference type="PIRSR" id="PIRSR000207-1"/>
    </source>
</evidence>
<dbReference type="RefSeq" id="WP_346052039.1">
    <property type="nucleotide sequence ID" value="NZ_JAYGII010000020.1"/>
</dbReference>
<dbReference type="SUPFAM" id="SSF52343">
    <property type="entry name" value="Ferredoxin reductase-like, C-terminal NADP-linked domain"/>
    <property type="match status" value="1"/>
</dbReference>
<dbReference type="NCBIfam" id="TIGR01931">
    <property type="entry name" value="cysJ"/>
    <property type="match status" value="1"/>
</dbReference>
<evidence type="ECO:0000256" key="9">
    <source>
        <dbReference type="ARBA" id="ARBA00023192"/>
    </source>
</evidence>
<evidence type="ECO:0000256" key="6">
    <source>
        <dbReference type="ARBA" id="ARBA00022857"/>
    </source>
</evidence>
<dbReference type="InterPro" id="IPR029039">
    <property type="entry name" value="Flavoprotein-like_sf"/>
</dbReference>
<feature type="binding site" evidence="12">
    <location>
        <position position="564"/>
    </location>
    <ligand>
        <name>NADP(+)</name>
        <dbReference type="ChEBI" id="CHEBI:58349"/>
    </ligand>
</feature>
<dbReference type="InterPro" id="IPR001094">
    <property type="entry name" value="Flavdoxin-like"/>
</dbReference>
<protein>
    <recommendedName>
        <fullName evidence="11">Sulfite reductase [NADPH] flavoprotein alpha-component</fullName>
        <shortName evidence="11">SiR-FP</shortName>
        <ecNumber evidence="11">1.8.1.2</ecNumber>
    </recommendedName>
</protein>
<dbReference type="PANTHER" id="PTHR19384">
    <property type="entry name" value="NITRIC OXIDE SYNTHASE-RELATED"/>
    <property type="match status" value="1"/>
</dbReference>
<dbReference type="SUPFAM" id="SSF52218">
    <property type="entry name" value="Flavoproteins"/>
    <property type="match status" value="1"/>
</dbReference>
<comment type="caution">
    <text evidence="15">The sequence shown here is derived from an EMBL/GenBank/DDBJ whole genome shotgun (WGS) entry which is preliminary data.</text>
</comment>
<evidence type="ECO:0000256" key="3">
    <source>
        <dbReference type="ARBA" id="ARBA00022630"/>
    </source>
</evidence>
<evidence type="ECO:0000256" key="10">
    <source>
        <dbReference type="ARBA" id="ARBA00052219"/>
    </source>
</evidence>
<evidence type="ECO:0000256" key="8">
    <source>
        <dbReference type="ARBA" id="ARBA00023002"/>
    </source>
</evidence>
<feature type="binding site" evidence="12">
    <location>
        <begin position="71"/>
        <end position="76"/>
    </location>
    <ligand>
        <name>FMN</name>
        <dbReference type="ChEBI" id="CHEBI:58210"/>
    </ligand>
</feature>
<dbReference type="Gene3D" id="2.40.30.10">
    <property type="entry name" value="Translation factors"/>
    <property type="match status" value="1"/>
</dbReference>
<dbReference type="EMBL" id="JAYGII010000020">
    <property type="protein sequence ID" value="MEA5446071.1"/>
    <property type="molecule type" value="Genomic_DNA"/>
</dbReference>
<proteinExistence type="predicted"/>
<dbReference type="GO" id="GO:0005829">
    <property type="term" value="C:cytosol"/>
    <property type="evidence" value="ECO:0007669"/>
    <property type="project" value="TreeGrafter"/>
</dbReference>
<dbReference type="InterPro" id="IPR001709">
    <property type="entry name" value="Flavoprot_Pyr_Nucl_cyt_Rdtase"/>
</dbReference>
<dbReference type="InterPro" id="IPR010199">
    <property type="entry name" value="CysJ"/>
</dbReference>
<dbReference type="Pfam" id="PF00175">
    <property type="entry name" value="NAD_binding_1"/>
    <property type="match status" value="1"/>
</dbReference>
<comment type="function">
    <text evidence="11">Component of the sulfite reductase complex that catalyzes the 6-electron reduction of sulfite to sulfide. This is one of several activities required for the biosynthesis of L-cysteine from sulfate. The flavoprotein component catalyzes the electron flow from NADPH -&gt; FAD -&gt; FMN to the hemoprotein component.</text>
</comment>
<feature type="binding site" evidence="12">
    <location>
        <position position="602"/>
    </location>
    <ligand>
        <name>FAD</name>
        <dbReference type="ChEBI" id="CHEBI:57692"/>
    </ligand>
</feature>
<feature type="binding site" evidence="12">
    <location>
        <position position="325"/>
    </location>
    <ligand>
        <name>FAD</name>
        <dbReference type="ChEBI" id="CHEBI:57692"/>
    </ligand>
</feature>
<evidence type="ECO:0000256" key="7">
    <source>
        <dbReference type="ARBA" id="ARBA00022982"/>
    </source>
</evidence>
<evidence type="ECO:0000256" key="5">
    <source>
        <dbReference type="ARBA" id="ARBA00022827"/>
    </source>
</evidence>
<dbReference type="PRINTS" id="PR00369">
    <property type="entry name" value="FLAVODOXIN"/>
</dbReference>
<keyword evidence="6 11" id="KW-0521">NADP</keyword>
<reference evidence="15 16" key="1">
    <citation type="submission" date="2023-12" db="EMBL/GenBank/DDBJ databases">
        <title>Whole-genome sequencing of halo(alkali)philic microorganisms from hypersaline lakes.</title>
        <authorList>
            <person name="Sorokin D.Y."/>
            <person name="Merkel A.Y."/>
            <person name="Messina E."/>
            <person name="Yakimov M."/>
        </authorList>
    </citation>
    <scope>NUCLEOTIDE SEQUENCE [LARGE SCALE GENOMIC DNA]</scope>
    <source>
        <strain evidence="15 16">AB-CW1</strain>
    </source>
</reference>
<comment type="cofactor">
    <cofactor evidence="11 12">
        <name>FMN</name>
        <dbReference type="ChEBI" id="CHEBI:58210"/>
    </cofactor>
    <text evidence="11 12">Binds 1 FMN per subunit.</text>
</comment>
<dbReference type="PROSITE" id="PS50902">
    <property type="entry name" value="FLAVODOXIN_LIKE"/>
    <property type="match status" value="1"/>
</dbReference>
<keyword evidence="16" id="KW-1185">Reference proteome</keyword>
<organism evidence="15 16">
    <name type="scientific">Natronospira elongata</name>
    <dbReference type="NCBI Taxonomy" id="3110268"/>
    <lineage>
        <taxon>Bacteria</taxon>
        <taxon>Pseudomonadati</taxon>
        <taxon>Pseudomonadota</taxon>
        <taxon>Gammaproteobacteria</taxon>
        <taxon>Natronospirales</taxon>
        <taxon>Natronospiraceae</taxon>
        <taxon>Natronospira</taxon>
    </lineage>
</organism>
<gene>
    <name evidence="15" type="ORF">VCB98_09590</name>
</gene>
<keyword evidence="3 11" id="KW-0285">Flavoprotein</keyword>
<dbReference type="Pfam" id="PF00258">
    <property type="entry name" value="Flavodoxin_1"/>
    <property type="match status" value="1"/>
</dbReference>
<evidence type="ECO:0000259" key="14">
    <source>
        <dbReference type="PROSITE" id="PS51384"/>
    </source>
</evidence>
<sequence>MAAVPANTPQLQGKLDALARELDEREKIWASGYLAGLAAAGAAPGAEVPVPQARAAAASGASRVLNIWYGSETGNARRVAEALAEDARGKGLSVKLASLADVRPQQIRKQELLTLVVSTHGEGDPPEDAEDFHEFLLSDKAPKLSDLQYAVFALGDSSYEHFCQTGRDFDAALEKLGAKRVLDRVDADVDFENAARQWREQALERFSELAGGEPAEAAPSHLQLVGEAKAPSRWTREEPFEAEVLASHPLTVAPSGKSVHHIELSIEDSGIQYQAGDSVGIWADNDPALVEEVLAATGLDGSQAIEYEGQTRSLRDWLGRHRELTQLSRPFLEQYAELAQADALKAVLADATQLRDWIKDHQVIDVLRAWPTELDGRRLVSLLRGLTPRMYSIASSPADTPDEIHLTVATVGGETEQGLRVGTASWYLNRRIEAGDRVRLFVEENPRFRLPEDGQAPVIMIGPGTGVAPFRAFVTERRALGHDGSNWLFFGEQHRRTDFLYQLEWQRHLKSGALDKLSLAFSRDQAEKVYVQHRIRQQAAEFHQWLEAGAHIYVCGDANRMAPDVEAAIRDVLVAQGGLSEDAAGDYLKQLRREGRYQKDVY</sequence>
<feature type="binding site" evidence="12">
    <location>
        <begin position="522"/>
        <end position="523"/>
    </location>
    <ligand>
        <name>NADP(+)</name>
        <dbReference type="ChEBI" id="CHEBI:58349"/>
    </ligand>
</feature>
<dbReference type="FunFam" id="3.40.50.80:FF:000001">
    <property type="entry name" value="NADPH--cytochrome P450 reductase 1"/>
    <property type="match status" value="1"/>
</dbReference>
<keyword evidence="8 11" id="KW-0560">Oxidoreductase</keyword>
<comment type="catalytic activity">
    <reaction evidence="10 11">
        <text>hydrogen sulfide + 3 NADP(+) + 3 H2O = sulfite + 3 NADPH + 4 H(+)</text>
        <dbReference type="Rhea" id="RHEA:13801"/>
        <dbReference type="ChEBI" id="CHEBI:15377"/>
        <dbReference type="ChEBI" id="CHEBI:15378"/>
        <dbReference type="ChEBI" id="CHEBI:17359"/>
        <dbReference type="ChEBI" id="CHEBI:29919"/>
        <dbReference type="ChEBI" id="CHEBI:57783"/>
        <dbReference type="ChEBI" id="CHEBI:58349"/>
        <dbReference type="EC" id="1.8.1.2"/>
    </reaction>
</comment>
<evidence type="ECO:0000256" key="2">
    <source>
        <dbReference type="ARBA" id="ARBA00022605"/>
    </source>
</evidence>
<feature type="domain" description="FAD-binding FR-type" evidence="14">
    <location>
        <begin position="237"/>
        <end position="451"/>
    </location>
</feature>
<evidence type="ECO:0000256" key="11">
    <source>
        <dbReference type="PIRNR" id="PIRNR000207"/>
    </source>
</evidence>
<feature type="binding site" evidence="12">
    <location>
        <begin position="389"/>
        <end position="392"/>
    </location>
    <ligand>
        <name>FAD</name>
        <dbReference type="ChEBI" id="CHEBI:57692"/>
    </ligand>
</feature>
<feature type="binding site" evidence="12">
    <location>
        <begin position="407"/>
        <end position="409"/>
    </location>
    <ligand>
        <name>FAD</name>
        <dbReference type="ChEBI" id="CHEBI:57692"/>
    </ligand>
</feature>
<evidence type="ECO:0000259" key="13">
    <source>
        <dbReference type="PROSITE" id="PS50902"/>
    </source>
</evidence>
<keyword evidence="5 11" id="KW-0274">FAD</keyword>
<dbReference type="AlphaFoldDB" id="A0AAP6JFG0"/>
<dbReference type="GO" id="GO:0019344">
    <property type="term" value="P:cysteine biosynthetic process"/>
    <property type="evidence" value="ECO:0007669"/>
    <property type="project" value="UniProtKB-KW"/>
</dbReference>
<feature type="binding site" evidence="12">
    <location>
        <begin position="154"/>
        <end position="163"/>
    </location>
    <ligand>
        <name>FMN</name>
        <dbReference type="ChEBI" id="CHEBI:58210"/>
    </ligand>
</feature>
<feature type="domain" description="Flavodoxin-like" evidence="13">
    <location>
        <begin position="65"/>
        <end position="203"/>
    </location>
</feature>
<comment type="subunit">
    <text evidence="11">Alpha(8)-beta(8). The alpha component is a flavoprotein, the beta component is a hemoprotein.</text>
</comment>
<dbReference type="InterPro" id="IPR023173">
    <property type="entry name" value="NADPH_Cyt_P450_Rdtase_alpha"/>
</dbReference>
<dbReference type="PROSITE" id="PS51384">
    <property type="entry name" value="FAD_FR"/>
    <property type="match status" value="1"/>
</dbReference>
<accession>A0AAP6JFG0</accession>
<dbReference type="InterPro" id="IPR017938">
    <property type="entry name" value="Riboflavin_synthase-like_b-brl"/>
</dbReference>
<dbReference type="Pfam" id="PF00667">
    <property type="entry name" value="FAD_binding_1"/>
    <property type="match status" value="1"/>
</dbReference>
<dbReference type="GO" id="GO:0004783">
    <property type="term" value="F:sulfite reductase (NADPH) activity"/>
    <property type="evidence" value="ECO:0007669"/>
    <property type="project" value="UniProtKB-EC"/>
</dbReference>
<evidence type="ECO:0000313" key="15">
    <source>
        <dbReference type="EMBL" id="MEA5446071.1"/>
    </source>
</evidence>
<dbReference type="Proteomes" id="UP001302316">
    <property type="component" value="Unassembled WGS sequence"/>
</dbReference>
<feature type="binding site" evidence="12">
    <location>
        <begin position="422"/>
        <end position="425"/>
    </location>
    <ligand>
        <name>FAD</name>
        <dbReference type="ChEBI" id="CHEBI:57692"/>
    </ligand>
</feature>
<dbReference type="PIRSF" id="PIRSF000207">
    <property type="entry name" value="SiR-FP_CysJ"/>
    <property type="match status" value="1"/>
</dbReference>
<dbReference type="Gene3D" id="1.20.990.10">
    <property type="entry name" value="NADPH-cytochrome p450 Reductase, Chain A, domain 3"/>
    <property type="match status" value="1"/>
</dbReference>
<comment type="pathway">
    <text evidence="11">Sulfur metabolism; hydrogen sulfide biosynthesis; hydrogen sulfide from sulfite (NADPH route): step 1/1.</text>
</comment>
<keyword evidence="1 11" id="KW-0813">Transport</keyword>
<dbReference type="PANTHER" id="PTHR19384:SF128">
    <property type="entry name" value="NADPH OXIDOREDUCTASE A"/>
    <property type="match status" value="1"/>
</dbReference>
<dbReference type="InterPro" id="IPR003097">
    <property type="entry name" value="CysJ-like_FAD-binding"/>
</dbReference>
<dbReference type="Gene3D" id="3.40.50.80">
    <property type="entry name" value="Nucleotide-binding domain of ferredoxin-NADP reductase (FNR) module"/>
    <property type="match status" value="1"/>
</dbReference>
<dbReference type="SUPFAM" id="SSF63380">
    <property type="entry name" value="Riboflavin synthase domain-like"/>
    <property type="match status" value="1"/>
</dbReference>
<keyword evidence="2 11" id="KW-0028">Amino-acid biosynthesis</keyword>
<dbReference type="InterPro" id="IPR001433">
    <property type="entry name" value="OxRdtase_FAD/NAD-bd"/>
</dbReference>
<keyword evidence="9 11" id="KW-0198">Cysteine biosynthesis</keyword>
<dbReference type="GO" id="GO:0010181">
    <property type="term" value="F:FMN binding"/>
    <property type="evidence" value="ECO:0007669"/>
    <property type="project" value="InterPro"/>
</dbReference>
<comment type="cofactor">
    <cofactor evidence="11 12">
        <name>FAD</name>
        <dbReference type="ChEBI" id="CHEBI:57692"/>
    </cofactor>
    <text evidence="11 12">Binds 1 FAD per subunit.</text>
</comment>
<evidence type="ECO:0000256" key="1">
    <source>
        <dbReference type="ARBA" id="ARBA00022448"/>
    </source>
</evidence>
<dbReference type="EC" id="1.8.1.2" evidence="11"/>
<keyword evidence="4 11" id="KW-0288">FMN</keyword>
<feature type="binding site" evidence="12">
    <location>
        <begin position="118"/>
        <end position="121"/>
    </location>
    <ligand>
        <name>FMN</name>
        <dbReference type="ChEBI" id="CHEBI:58210"/>
    </ligand>
</feature>
<keyword evidence="7 11" id="KW-0249">Electron transport</keyword>
<dbReference type="PRINTS" id="PR00371">
    <property type="entry name" value="FPNCR"/>
</dbReference>
<dbReference type="GO" id="GO:0050660">
    <property type="term" value="F:flavin adenine dinucleotide binding"/>
    <property type="evidence" value="ECO:0007669"/>
    <property type="project" value="InterPro"/>
</dbReference>
<dbReference type="Gene3D" id="3.40.50.360">
    <property type="match status" value="1"/>
</dbReference>
<dbReference type="InterPro" id="IPR017927">
    <property type="entry name" value="FAD-bd_FR_type"/>
</dbReference>
<feature type="binding site" evidence="12">
    <location>
        <begin position="528"/>
        <end position="532"/>
    </location>
    <ligand>
        <name>NADP(+)</name>
        <dbReference type="ChEBI" id="CHEBI:58349"/>
    </ligand>
</feature>